<protein>
    <submittedName>
        <fullName evidence="1">Uncharacterized protein</fullName>
    </submittedName>
</protein>
<sequence length="100" mass="11646">MNLKLYGPRKNTDFTIKLQQKTFITSREIELYKGAPVWALPTSPTWRENPFGINTWMIYYNSLGWMNALLYDGVENGNVDSLSELKILLFDFFARQSDDS</sequence>
<name>A0ABX1TY42_9PROT</name>
<organism evidence="1 2">
    <name type="scientific">Candidatus Accumulibacter phosphatis</name>
    <dbReference type="NCBI Taxonomy" id="327160"/>
    <lineage>
        <taxon>Bacteria</taxon>
        <taxon>Pseudomonadati</taxon>
        <taxon>Pseudomonadota</taxon>
        <taxon>Betaproteobacteria</taxon>
        <taxon>Candidatus Accumulibacter</taxon>
    </lineage>
</organism>
<proteinExistence type="predicted"/>
<dbReference type="Proteomes" id="UP000749010">
    <property type="component" value="Unassembled WGS sequence"/>
</dbReference>
<keyword evidence="2" id="KW-1185">Reference proteome</keyword>
<evidence type="ECO:0000313" key="1">
    <source>
        <dbReference type="EMBL" id="NMQ27640.1"/>
    </source>
</evidence>
<evidence type="ECO:0000313" key="2">
    <source>
        <dbReference type="Proteomes" id="UP000749010"/>
    </source>
</evidence>
<gene>
    <name evidence="1" type="ORF">E4Q23_07660</name>
</gene>
<dbReference type="EMBL" id="SPMY01000019">
    <property type="protein sequence ID" value="NMQ27640.1"/>
    <property type="molecule type" value="Genomic_DNA"/>
</dbReference>
<dbReference type="RefSeq" id="WP_169066089.1">
    <property type="nucleotide sequence ID" value="NZ_SPMY01000019.1"/>
</dbReference>
<reference evidence="1 2" key="1">
    <citation type="submission" date="2019-03" db="EMBL/GenBank/DDBJ databases">
        <title>Metabolic reconstructions from genomes of highly enriched 'Candidatus Accumulibacter' and 'Candidatus Competibacter' bioreactor populations.</title>
        <authorList>
            <person name="Annavajhala M.K."/>
            <person name="Welles L."/>
            <person name="Abbas B."/>
            <person name="Sorokin D."/>
            <person name="Park H."/>
            <person name="Van Loosdrecht M."/>
            <person name="Chandran K."/>
        </authorList>
    </citation>
    <scope>NUCLEOTIDE SEQUENCE [LARGE SCALE GENOMIC DNA]</scope>
    <source>
        <strain evidence="1 2">SBR_S</strain>
    </source>
</reference>
<comment type="caution">
    <text evidence="1">The sequence shown here is derived from an EMBL/GenBank/DDBJ whole genome shotgun (WGS) entry which is preliminary data.</text>
</comment>
<accession>A0ABX1TY42</accession>